<protein>
    <submittedName>
        <fullName evidence="1">Uncharacterized protein</fullName>
    </submittedName>
</protein>
<name>A0ACB9K1U8_9ASTR</name>
<dbReference type="Proteomes" id="UP001056120">
    <property type="component" value="Linkage Group LG01"/>
</dbReference>
<sequence length="146" mass="16634">MERRSFFFGPTQIIAIRRFVPTHLQICSTFEVLTACLWRCRTIALNPNPEDEMRITCLVNARSKFNPPLPLGYYGNAVALPTAISTARDLCNKPLGHALELEMKAKSDVTEEYMRSVTDLLVIKGRPHFTTARTYIVSDVTCWRIN</sequence>
<reference evidence="1 2" key="2">
    <citation type="journal article" date="2022" name="Mol. Ecol. Resour.">
        <title>The genomes of chicory, endive, great burdock and yacon provide insights into Asteraceae paleo-polyploidization history and plant inulin production.</title>
        <authorList>
            <person name="Fan W."/>
            <person name="Wang S."/>
            <person name="Wang H."/>
            <person name="Wang A."/>
            <person name="Jiang F."/>
            <person name="Liu H."/>
            <person name="Zhao H."/>
            <person name="Xu D."/>
            <person name="Zhang Y."/>
        </authorList>
    </citation>
    <scope>NUCLEOTIDE SEQUENCE [LARGE SCALE GENOMIC DNA]</scope>
    <source>
        <strain evidence="2">cv. Yunnan</strain>
        <tissue evidence="1">Leaves</tissue>
    </source>
</reference>
<organism evidence="1 2">
    <name type="scientific">Smallanthus sonchifolius</name>
    <dbReference type="NCBI Taxonomy" id="185202"/>
    <lineage>
        <taxon>Eukaryota</taxon>
        <taxon>Viridiplantae</taxon>
        <taxon>Streptophyta</taxon>
        <taxon>Embryophyta</taxon>
        <taxon>Tracheophyta</taxon>
        <taxon>Spermatophyta</taxon>
        <taxon>Magnoliopsida</taxon>
        <taxon>eudicotyledons</taxon>
        <taxon>Gunneridae</taxon>
        <taxon>Pentapetalae</taxon>
        <taxon>asterids</taxon>
        <taxon>campanulids</taxon>
        <taxon>Asterales</taxon>
        <taxon>Asteraceae</taxon>
        <taxon>Asteroideae</taxon>
        <taxon>Heliantheae alliance</taxon>
        <taxon>Millerieae</taxon>
        <taxon>Smallanthus</taxon>
    </lineage>
</organism>
<comment type="caution">
    <text evidence="1">The sequence shown here is derived from an EMBL/GenBank/DDBJ whole genome shotgun (WGS) entry which is preliminary data.</text>
</comment>
<evidence type="ECO:0000313" key="1">
    <source>
        <dbReference type="EMBL" id="KAI3826211.1"/>
    </source>
</evidence>
<evidence type="ECO:0000313" key="2">
    <source>
        <dbReference type="Proteomes" id="UP001056120"/>
    </source>
</evidence>
<accession>A0ACB9K1U8</accession>
<reference evidence="2" key="1">
    <citation type="journal article" date="2022" name="Mol. Ecol. Resour.">
        <title>The genomes of chicory, endive, great burdock and yacon provide insights into Asteraceae palaeo-polyploidization history and plant inulin production.</title>
        <authorList>
            <person name="Fan W."/>
            <person name="Wang S."/>
            <person name="Wang H."/>
            <person name="Wang A."/>
            <person name="Jiang F."/>
            <person name="Liu H."/>
            <person name="Zhao H."/>
            <person name="Xu D."/>
            <person name="Zhang Y."/>
        </authorList>
    </citation>
    <scope>NUCLEOTIDE SEQUENCE [LARGE SCALE GENOMIC DNA]</scope>
    <source>
        <strain evidence="2">cv. Yunnan</strain>
    </source>
</reference>
<dbReference type="EMBL" id="CM042018">
    <property type="protein sequence ID" value="KAI3826211.1"/>
    <property type="molecule type" value="Genomic_DNA"/>
</dbReference>
<keyword evidence="2" id="KW-1185">Reference proteome</keyword>
<proteinExistence type="predicted"/>
<gene>
    <name evidence="1" type="ORF">L1987_00256</name>
</gene>